<proteinExistence type="predicted"/>
<name>A0AAN7KLW4_TRANT</name>
<dbReference type="Proteomes" id="UP001346149">
    <property type="component" value="Unassembled WGS sequence"/>
</dbReference>
<dbReference type="AlphaFoldDB" id="A0AAN7KLW4"/>
<dbReference type="EMBL" id="JAXQNO010000021">
    <property type="protein sequence ID" value="KAK4769035.1"/>
    <property type="molecule type" value="Genomic_DNA"/>
</dbReference>
<evidence type="ECO:0000313" key="2">
    <source>
        <dbReference type="EMBL" id="KAK4769035.1"/>
    </source>
</evidence>
<gene>
    <name evidence="2" type="ORF">SAY86_027185</name>
</gene>
<evidence type="ECO:0000256" key="1">
    <source>
        <dbReference type="SAM" id="MobiDB-lite"/>
    </source>
</evidence>
<organism evidence="2 3">
    <name type="scientific">Trapa natans</name>
    <name type="common">Water chestnut</name>
    <dbReference type="NCBI Taxonomy" id="22666"/>
    <lineage>
        <taxon>Eukaryota</taxon>
        <taxon>Viridiplantae</taxon>
        <taxon>Streptophyta</taxon>
        <taxon>Embryophyta</taxon>
        <taxon>Tracheophyta</taxon>
        <taxon>Spermatophyta</taxon>
        <taxon>Magnoliopsida</taxon>
        <taxon>eudicotyledons</taxon>
        <taxon>Gunneridae</taxon>
        <taxon>Pentapetalae</taxon>
        <taxon>rosids</taxon>
        <taxon>malvids</taxon>
        <taxon>Myrtales</taxon>
        <taxon>Lythraceae</taxon>
        <taxon>Trapa</taxon>
    </lineage>
</organism>
<reference evidence="2 3" key="1">
    <citation type="journal article" date="2023" name="Hortic Res">
        <title>Pangenome of water caltrop reveals structural variations and asymmetric subgenome divergence after allopolyploidization.</title>
        <authorList>
            <person name="Zhang X."/>
            <person name="Chen Y."/>
            <person name="Wang L."/>
            <person name="Yuan Y."/>
            <person name="Fang M."/>
            <person name="Shi L."/>
            <person name="Lu R."/>
            <person name="Comes H.P."/>
            <person name="Ma Y."/>
            <person name="Chen Y."/>
            <person name="Huang G."/>
            <person name="Zhou Y."/>
            <person name="Zheng Z."/>
            <person name="Qiu Y."/>
        </authorList>
    </citation>
    <scope>NUCLEOTIDE SEQUENCE [LARGE SCALE GENOMIC DNA]</scope>
    <source>
        <strain evidence="2">F231</strain>
    </source>
</reference>
<accession>A0AAN7KLW4</accession>
<comment type="caution">
    <text evidence="2">The sequence shown here is derived from an EMBL/GenBank/DDBJ whole genome shotgun (WGS) entry which is preliminary data.</text>
</comment>
<feature type="region of interest" description="Disordered" evidence="1">
    <location>
        <begin position="76"/>
        <end position="106"/>
    </location>
</feature>
<evidence type="ECO:0000313" key="3">
    <source>
        <dbReference type="Proteomes" id="UP001346149"/>
    </source>
</evidence>
<feature type="compositionally biased region" description="Basic residues" evidence="1">
    <location>
        <begin position="97"/>
        <end position="106"/>
    </location>
</feature>
<protein>
    <submittedName>
        <fullName evidence="2">Uncharacterized protein</fullName>
    </submittedName>
</protein>
<sequence>MLFPLHYKFMLYPLLPSISRCSCNSISKIFYAKKSKNSYEQLMSKFSPGGGGNASSFRQSSMPKIKELLEKLISKVSPGGSGGGNASSFLQPTARQQPHKKYNGFY</sequence>
<keyword evidence="3" id="KW-1185">Reference proteome</keyword>